<dbReference type="EMBL" id="CP026250">
    <property type="protein sequence ID" value="AWP05248.1"/>
    <property type="molecule type" value="Genomic_DNA"/>
</dbReference>
<accession>A0A2U9BMD1</accession>
<dbReference type="AlphaFoldDB" id="A0A2U9BMD1"/>
<evidence type="ECO:0000313" key="2">
    <source>
        <dbReference type="EMBL" id="AWP05248.1"/>
    </source>
</evidence>
<keyword evidence="3" id="KW-1185">Reference proteome</keyword>
<gene>
    <name evidence="2" type="ORF">SMAX5B_011319</name>
</gene>
<name>A0A2U9BMD1_SCOMX</name>
<evidence type="ECO:0000313" key="3">
    <source>
        <dbReference type="Proteomes" id="UP000246464"/>
    </source>
</evidence>
<reference evidence="2 3" key="1">
    <citation type="submission" date="2017-12" db="EMBL/GenBank/DDBJ databases">
        <title>Integrating genomic resources of turbot (Scophthalmus maximus) in depth evaluation of genetic and physical mapping variation across individuals.</title>
        <authorList>
            <person name="Martinez P."/>
        </authorList>
    </citation>
    <scope>NUCLEOTIDE SEQUENCE [LARGE SCALE GENOMIC DNA]</scope>
</reference>
<protein>
    <submittedName>
        <fullName evidence="2">Uncharacterized protein</fullName>
    </submittedName>
</protein>
<feature type="compositionally biased region" description="Low complexity" evidence="1">
    <location>
        <begin position="92"/>
        <end position="106"/>
    </location>
</feature>
<feature type="compositionally biased region" description="Polar residues" evidence="1">
    <location>
        <begin position="10"/>
        <end position="29"/>
    </location>
</feature>
<dbReference type="Proteomes" id="UP000246464">
    <property type="component" value="Chromosome 8"/>
</dbReference>
<proteinExistence type="predicted"/>
<evidence type="ECO:0000256" key="1">
    <source>
        <dbReference type="SAM" id="MobiDB-lite"/>
    </source>
</evidence>
<feature type="compositionally biased region" description="Low complexity" evidence="1">
    <location>
        <begin position="42"/>
        <end position="70"/>
    </location>
</feature>
<feature type="region of interest" description="Disordered" evidence="1">
    <location>
        <begin position="1"/>
        <end position="129"/>
    </location>
</feature>
<organism evidence="2 3">
    <name type="scientific">Scophthalmus maximus</name>
    <name type="common">Turbot</name>
    <name type="synonym">Psetta maxima</name>
    <dbReference type="NCBI Taxonomy" id="52904"/>
    <lineage>
        <taxon>Eukaryota</taxon>
        <taxon>Metazoa</taxon>
        <taxon>Chordata</taxon>
        <taxon>Craniata</taxon>
        <taxon>Vertebrata</taxon>
        <taxon>Euteleostomi</taxon>
        <taxon>Actinopterygii</taxon>
        <taxon>Neopterygii</taxon>
        <taxon>Teleostei</taxon>
        <taxon>Neoteleostei</taxon>
        <taxon>Acanthomorphata</taxon>
        <taxon>Carangaria</taxon>
        <taxon>Pleuronectiformes</taxon>
        <taxon>Pleuronectoidei</taxon>
        <taxon>Scophthalmidae</taxon>
        <taxon>Scophthalmus</taxon>
    </lineage>
</organism>
<sequence length="129" mass="13795">MFPIPIVNPNKGNKSVSWPQSEGTHNPSPSDAHPVNHPVSPLPLAAAPPRGGGARALRLAPEAPRPRVAPQTSTRSSATERRPHTAHGSGGAATAPRPLRALYAPPHRQRDHCAQVTTRSNYRKSADHR</sequence>